<gene>
    <name evidence="1" type="ORF">MTBBW1_410011</name>
</gene>
<evidence type="ECO:0000313" key="1">
    <source>
        <dbReference type="EMBL" id="SLM31656.1"/>
    </source>
</evidence>
<dbReference type="OrthoDB" id="3197274at2"/>
<organism evidence="1 2">
    <name type="scientific">Desulfamplus magnetovallimortis</name>
    <dbReference type="NCBI Taxonomy" id="1246637"/>
    <lineage>
        <taxon>Bacteria</taxon>
        <taxon>Pseudomonadati</taxon>
        <taxon>Thermodesulfobacteriota</taxon>
        <taxon>Desulfobacteria</taxon>
        <taxon>Desulfobacterales</taxon>
        <taxon>Desulfobacteraceae</taxon>
        <taxon>Desulfamplus</taxon>
    </lineage>
</organism>
<proteinExistence type="predicted"/>
<reference evidence="1 2" key="1">
    <citation type="submission" date="2017-03" db="EMBL/GenBank/DDBJ databases">
        <authorList>
            <person name="Afonso C.L."/>
            <person name="Miller P.J."/>
            <person name="Scott M.A."/>
            <person name="Spackman E."/>
            <person name="Goraichik I."/>
            <person name="Dimitrov K.M."/>
            <person name="Suarez D.L."/>
            <person name="Swayne D.E."/>
        </authorList>
    </citation>
    <scope>NUCLEOTIDE SEQUENCE [LARGE SCALE GENOMIC DNA]</scope>
    <source>
        <strain evidence="1">PRJEB14757</strain>
    </source>
</reference>
<dbReference type="AlphaFoldDB" id="A0A1W1HGT9"/>
<dbReference type="Proteomes" id="UP000191931">
    <property type="component" value="Unassembled WGS sequence"/>
</dbReference>
<name>A0A1W1HGT9_9BACT</name>
<dbReference type="EMBL" id="FWEV01000283">
    <property type="protein sequence ID" value="SLM31656.1"/>
    <property type="molecule type" value="Genomic_DNA"/>
</dbReference>
<keyword evidence="2" id="KW-1185">Reference proteome</keyword>
<sequence>MNEASRVVAESKIEEITQGNISVTDLDSETAMALTLYEIWGLGEFSFDEALNISKSLNISLEN</sequence>
<accession>A0A1W1HGT9</accession>
<protein>
    <submittedName>
        <fullName evidence="1">Uncharacterized protein</fullName>
    </submittedName>
</protein>
<evidence type="ECO:0000313" key="2">
    <source>
        <dbReference type="Proteomes" id="UP000191931"/>
    </source>
</evidence>
<dbReference type="RefSeq" id="WP_080800607.1">
    <property type="nucleotide sequence ID" value="NZ_LT828541.1"/>
</dbReference>
<dbReference type="STRING" id="1246637.MTBBW1_410011"/>